<evidence type="ECO:0000256" key="1">
    <source>
        <dbReference type="SAM" id="MobiDB-lite"/>
    </source>
</evidence>
<feature type="region of interest" description="Disordered" evidence="1">
    <location>
        <begin position="1"/>
        <end position="49"/>
    </location>
</feature>
<dbReference type="AlphaFoldDB" id="A0A6J6RBB5"/>
<protein>
    <submittedName>
        <fullName evidence="2">Unannotated protein</fullName>
    </submittedName>
</protein>
<feature type="compositionally biased region" description="Low complexity" evidence="1">
    <location>
        <begin position="11"/>
        <end position="21"/>
    </location>
</feature>
<sequence length="251" mass="25774">MDAGELGSQGVPGLAGAVAGADQPGHPGAVEPRRGERDPPLGGRPGAPAVELVGRQPGRLRVRAVAGGDQAGGVRRLDEQCGRRLVELEHRRAGAQVAHAQATAAQGGRRAGAPVVEEQLDPTDGLERRARRRAVDDGARPLGGEHLGHVVDDVDGRAATAQGQPDLAGEHHRSAAARHQELAGEQLLGGGARVLGQHRVASRAGGRLAALLQHVLEQGTGRRGELRQAGTHRLGVGGLGRARPQAAGART</sequence>
<reference evidence="2" key="1">
    <citation type="submission" date="2020-05" db="EMBL/GenBank/DDBJ databases">
        <authorList>
            <person name="Chiriac C."/>
            <person name="Salcher M."/>
            <person name="Ghai R."/>
            <person name="Kavagutti S V."/>
        </authorList>
    </citation>
    <scope>NUCLEOTIDE SEQUENCE</scope>
</reference>
<accession>A0A6J6RBB5</accession>
<organism evidence="2">
    <name type="scientific">freshwater metagenome</name>
    <dbReference type="NCBI Taxonomy" id="449393"/>
    <lineage>
        <taxon>unclassified sequences</taxon>
        <taxon>metagenomes</taxon>
        <taxon>ecological metagenomes</taxon>
    </lineage>
</organism>
<gene>
    <name evidence="2" type="ORF">UFOPK2579_01871</name>
</gene>
<proteinExistence type="predicted"/>
<name>A0A6J6RBB5_9ZZZZ</name>
<dbReference type="EMBL" id="CAEZXR010000237">
    <property type="protein sequence ID" value="CAB4719273.1"/>
    <property type="molecule type" value="Genomic_DNA"/>
</dbReference>
<evidence type="ECO:0000313" key="2">
    <source>
        <dbReference type="EMBL" id="CAB4719273.1"/>
    </source>
</evidence>